<keyword evidence="1" id="KW-0472">Membrane</keyword>
<keyword evidence="1" id="KW-1134">Transmembrane beta strand</keyword>
<comment type="caution">
    <text evidence="6">The sequence shown here is derived from an EMBL/GenBank/DDBJ whole genome shotgun (WGS) entry which is preliminary data.</text>
</comment>
<proteinExistence type="predicted"/>
<sequence length="586" mass="63901">MDLRAGVYVLGSLAATAGLLAETPVAAQAVAPTREELTRPQLAPPPAKSTLNVIGGVERSPCPLANPEFNDVRVTISNVDFHNLKGATPEEMRQTWAEYAGTDQPVSIICEIRDRAATYLRNKGYLAAVQVPTQRIENGQVRLELLYARVTTIRARGQTGGAEAKLAGYLSKLTQDEIFDRNRAERYLLLARDLPGYNVQLVLKPAGTAPGEMIGEVNVIRRAYAVDAMVSNLAAKETGRWGGQLRAQAFGLTGLGDETTVSIYSTSDFKEQQILQASHSFRPGNEGLTISGQFTYAWSQPALDDVEDNLKSKTLFASLGAAYPLIRTQEKNLTLGAGFDFVNQNTNLLIPIARDRLRVIWARADFDAVDLRSRRPKWRVAGTLELRHGIDVFDASESCPQSGCSDGSTPQARIDADPTAMVVRFNGTAEVGLFNSLAVAVSPRAQYAFDKLLSFEQFTLGNYTVGRGYEPSIITGDSGVGVAVELRGPRLSPFQRMPLSLQPYAFGDAAWAWTKGALLEDQPGAHWHDPRHLKSVGAGVRGEFSDRAALDMSVAVPIDEAGLLNERRKPGPRFLLTFTTRLLPWS</sequence>
<dbReference type="RefSeq" id="WP_249848094.1">
    <property type="nucleotide sequence ID" value="NZ_JAMGBD010000001.1"/>
</dbReference>
<reference evidence="6" key="1">
    <citation type="submission" date="2022-05" db="EMBL/GenBank/DDBJ databases">
        <authorList>
            <person name="Jo J.-H."/>
            <person name="Im W.-T."/>
        </authorList>
    </citation>
    <scope>NUCLEOTIDE SEQUENCE</scope>
    <source>
        <strain evidence="6">SE158</strain>
    </source>
</reference>
<dbReference type="Gene3D" id="2.40.160.50">
    <property type="entry name" value="membrane protein fhac: a member of the omp85/tpsb transporter family"/>
    <property type="match status" value="1"/>
</dbReference>
<dbReference type="Gene3D" id="3.10.20.310">
    <property type="entry name" value="membrane protein fhac"/>
    <property type="match status" value="1"/>
</dbReference>
<gene>
    <name evidence="6" type="ORF">LZ536_08545</name>
</gene>
<keyword evidence="7" id="KW-1185">Reference proteome</keyword>
<dbReference type="InterPro" id="IPR013686">
    <property type="entry name" value="Polypept-transport_assoc_ShlB"/>
</dbReference>
<evidence type="ECO:0000256" key="2">
    <source>
        <dbReference type="ARBA" id="ARBA00022692"/>
    </source>
</evidence>
<feature type="domain" description="Haemolysin activator HlyB C-terminal" evidence="4">
    <location>
        <begin position="222"/>
        <end position="517"/>
    </location>
</feature>
<accession>A0ABT0RMT9</accession>
<organism evidence="6 7">
    <name type="scientific">Sphingomonas alba</name>
    <dbReference type="NCBI Taxonomy" id="2908208"/>
    <lineage>
        <taxon>Bacteria</taxon>
        <taxon>Pseudomonadati</taxon>
        <taxon>Pseudomonadota</taxon>
        <taxon>Alphaproteobacteria</taxon>
        <taxon>Sphingomonadales</taxon>
        <taxon>Sphingomonadaceae</taxon>
        <taxon>Sphingomonas</taxon>
    </lineage>
</organism>
<dbReference type="InterPro" id="IPR005565">
    <property type="entry name" value="Hemolysn_activator_HlyB_C"/>
</dbReference>
<dbReference type="PANTHER" id="PTHR34597:SF6">
    <property type="entry name" value="BLR6126 PROTEIN"/>
    <property type="match status" value="1"/>
</dbReference>
<dbReference type="Pfam" id="PF08479">
    <property type="entry name" value="POTRA_2"/>
    <property type="match status" value="1"/>
</dbReference>
<dbReference type="InterPro" id="IPR051544">
    <property type="entry name" value="TPS_OM_transporter"/>
</dbReference>
<dbReference type="PANTHER" id="PTHR34597">
    <property type="entry name" value="SLR1661 PROTEIN"/>
    <property type="match status" value="1"/>
</dbReference>
<evidence type="ECO:0000313" key="7">
    <source>
        <dbReference type="Proteomes" id="UP001165363"/>
    </source>
</evidence>
<keyword evidence="2" id="KW-0812">Transmembrane</keyword>
<dbReference type="Pfam" id="PF03865">
    <property type="entry name" value="ShlB"/>
    <property type="match status" value="1"/>
</dbReference>
<protein>
    <submittedName>
        <fullName evidence="6">ShlB/FhaC/HecB family hemolysin secretion/activation protein</fullName>
    </submittedName>
</protein>
<keyword evidence="3" id="KW-0998">Cell outer membrane</keyword>
<evidence type="ECO:0000259" key="5">
    <source>
        <dbReference type="Pfam" id="PF08479"/>
    </source>
</evidence>
<name>A0ABT0RMT9_9SPHN</name>
<dbReference type="EMBL" id="JAMGBD010000001">
    <property type="protein sequence ID" value="MCL6683943.1"/>
    <property type="molecule type" value="Genomic_DNA"/>
</dbReference>
<evidence type="ECO:0000256" key="3">
    <source>
        <dbReference type="ARBA" id="ARBA00023237"/>
    </source>
</evidence>
<evidence type="ECO:0000313" key="6">
    <source>
        <dbReference type="EMBL" id="MCL6683943.1"/>
    </source>
</evidence>
<evidence type="ECO:0000259" key="4">
    <source>
        <dbReference type="Pfam" id="PF03865"/>
    </source>
</evidence>
<evidence type="ECO:0000256" key="1">
    <source>
        <dbReference type="ARBA" id="ARBA00022452"/>
    </source>
</evidence>
<feature type="domain" description="Polypeptide-transport-associated ShlB-type" evidence="5">
    <location>
        <begin position="75"/>
        <end position="145"/>
    </location>
</feature>
<dbReference type="Proteomes" id="UP001165363">
    <property type="component" value="Unassembled WGS sequence"/>
</dbReference>